<dbReference type="AlphaFoldDB" id="A0A9P6FUE7"/>
<accession>A0A9P6FUE7</accession>
<proteinExistence type="predicted"/>
<organism evidence="2 3">
    <name type="scientific">Lunasporangiospora selenospora</name>
    <dbReference type="NCBI Taxonomy" id="979761"/>
    <lineage>
        <taxon>Eukaryota</taxon>
        <taxon>Fungi</taxon>
        <taxon>Fungi incertae sedis</taxon>
        <taxon>Mucoromycota</taxon>
        <taxon>Mortierellomycotina</taxon>
        <taxon>Mortierellomycetes</taxon>
        <taxon>Mortierellales</taxon>
        <taxon>Mortierellaceae</taxon>
        <taxon>Lunasporangiospora</taxon>
    </lineage>
</organism>
<dbReference type="Pfam" id="PF12239">
    <property type="entry name" value="DUF3605"/>
    <property type="match status" value="1"/>
</dbReference>
<protein>
    <submittedName>
        <fullName evidence="2">Uncharacterized protein</fullName>
    </submittedName>
</protein>
<evidence type="ECO:0000256" key="1">
    <source>
        <dbReference type="SAM" id="MobiDB-lite"/>
    </source>
</evidence>
<name>A0A9P6FUE7_9FUNG</name>
<dbReference type="OrthoDB" id="498286at2759"/>
<sequence>MITIASDLINPPSESIQCPHQLGYSEAENNLPTGPKRFPHSVDYQGRPPPPKAGYGWEQILSAIESNSLHLLRRTDKGQYEYEQWQASIDLGQYANVGQYIALELLHWPNLVDPADQIQGRTATPSDPPPQESDQEDADRFQKVLPRLTLRLNHYPFPVQKSVQYFVLWATRDMSTPQERDTLDRFLEARLLWKDGCCEDNSNGSSKVQNTVGDDWIRSPDLLTPEPGKKKEWIWFVNPVELRSVATVHHLHVFVRDVDI</sequence>
<dbReference type="EMBL" id="JAABOA010001318">
    <property type="protein sequence ID" value="KAF9581803.1"/>
    <property type="molecule type" value="Genomic_DNA"/>
</dbReference>
<comment type="caution">
    <text evidence="2">The sequence shown here is derived from an EMBL/GenBank/DDBJ whole genome shotgun (WGS) entry which is preliminary data.</text>
</comment>
<dbReference type="GO" id="GO:0006044">
    <property type="term" value="P:N-acetylglucosamine metabolic process"/>
    <property type="evidence" value="ECO:0007669"/>
    <property type="project" value="TreeGrafter"/>
</dbReference>
<evidence type="ECO:0000313" key="3">
    <source>
        <dbReference type="Proteomes" id="UP000780801"/>
    </source>
</evidence>
<dbReference type="GO" id="GO:0005737">
    <property type="term" value="C:cytoplasm"/>
    <property type="evidence" value="ECO:0007669"/>
    <property type="project" value="TreeGrafter"/>
</dbReference>
<feature type="region of interest" description="Disordered" evidence="1">
    <location>
        <begin position="117"/>
        <end position="138"/>
    </location>
</feature>
<dbReference type="PANTHER" id="PTHR35020:SF2">
    <property type="entry name" value="N-ACETYLGLUCOSAMINE-INDUCED PROTEIN 1"/>
    <property type="match status" value="1"/>
</dbReference>
<reference evidence="2" key="1">
    <citation type="journal article" date="2020" name="Fungal Divers.">
        <title>Resolving the Mortierellaceae phylogeny through synthesis of multi-gene phylogenetics and phylogenomics.</title>
        <authorList>
            <person name="Vandepol N."/>
            <person name="Liber J."/>
            <person name="Desiro A."/>
            <person name="Na H."/>
            <person name="Kennedy M."/>
            <person name="Barry K."/>
            <person name="Grigoriev I.V."/>
            <person name="Miller A.N."/>
            <person name="O'Donnell K."/>
            <person name="Stajich J.E."/>
            <person name="Bonito G."/>
        </authorList>
    </citation>
    <scope>NUCLEOTIDE SEQUENCE</scope>
    <source>
        <strain evidence="2">KOD1015</strain>
    </source>
</reference>
<dbReference type="PANTHER" id="PTHR35020">
    <property type="entry name" value="N-ACETYLGLUCOSAMINE-INDUCED PROTEIN 1"/>
    <property type="match status" value="1"/>
</dbReference>
<dbReference type="InterPro" id="IPR022036">
    <property type="entry name" value="DUF3605"/>
</dbReference>
<evidence type="ECO:0000313" key="2">
    <source>
        <dbReference type="EMBL" id="KAF9581803.1"/>
    </source>
</evidence>
<gene>
    <name evidence="2" type="ORF">BGW38_001050</name>
</gene>
<dbReference type="Proteomes" id="UP000780801">
    <property type="component" value="Unassembled WGS sequence"/>
</dbReference>
<keyword evidence="3" id="KW-1185">Reference proteome</keyword>